<dbReference type="Proteomes" id="UP000012672">
    <property type="component" value="Chromosome"/>
</dbReference>
<evidence type="ECO:0000313" key="1">
    <source>
        <dbReference type="EMBL" id="AGI85179.1"/>
    </source>
</evidence>
<protein>
    <submittedName>
        <fullName evidence="1">Uncharacterized protein</fullName>
    </submittedName>
</protein>
<evidence type="ECO:0000313" key="2">
    <source>
        <dbReference type="Proteomes" id="UP000012672"/>
    </source>
</evidence>
<accession>M9SBK5</accession>
<organism evidence="1 2">
    <name type="scientific">Methanomethylophilus alvi (strain Mx1201)</name>
    <dbReference type="NCBI Taxonomy" id="1236689"/>
    <lineage>
        <taxon>Archaea</taxon>
        <taxon>Methanobacteriati</taxon>
        <taxon>Thermoplasmatota</taxon>
        <taxon>Thermoplasmata</taxon>
        <taxon>Methanomassiliicoccales</taxon>
        <taxon>Methanomethylophilaceae</taxon>
        <taxon>Methanomethylophilus</taxon>
    </lineage>
</organism>
<gene>
    <name evidence="1" type="ORF">MMALV_04360</name>
</gene>
<dbReference type="STRING" id="1236689.MMALV_04360"/>
<dbReference type="RefSeq" id="WP_015504328.1">
    <property type="nucleotide sequence ID" value="NC_020913.1"/>
</dbReference>
<dbReference type="AlphaFoldDB" id="M9SBK5"/>
<name>M9SBK5_METAX</name>
<dbReference type="InParanoid" id="M9SBK5"/>
<dbReference type="OrthoDB" id="28177at2157"/>
<dbReference type="HOGENOM" id="CLU_1682596_0_0_2"/>
<dbReference type="KEGG" id="max:MMALV_04360"/>
<keyword evidence="2" id="KW-1185">Reference proteome</keyword>
<dbReference type="eggNOG" id="arCOG04986">
    <property type="taxonomic scope" value="Archaea"/>
</dbReference>
<dbReference type="GeneID" id="41321231"/>
<dbReference type="EMBL" id="CP004049">
    <property type="protein sequence ID" value="AGI85179.1"/>
    <property type="molecule type" value="Genomic_DNA"/>
</dbReference>
<sequence>MQMMLRDRDYPELLEELKGRKVLIWTCNTCARLCDVGGRENAEALAGRLREDGVEVVGISSTGASCIASNVRRCREDVPDGYDVVVALTCDIGSQLAGTVFGRPVVNPVATLGTGYRDDSRACIIFGRGGDGDVSLEKEAERLGLDTGPIVRPPSI</sequence>
<proteinExistence type="predicted"/>
<reference evidence="1 2" key="1">
    <citation type="journal article" date="2012" name="J. Bacteriol.">
        <title>Genome sequence of 'Candidatus Methanomethylophilus alvus' Mx1201, a methanogenic archaeon from the human gut belonging to a seventh order of methanogens.</title>
        <authorList>
            <person name="Borrel G."/>
            <person name="Harris H.M."/>
            <person name="Tottey W."/>
            <person name="Mihajlovski A."/>
            <person name="Parisot N."/>
            <person name="Peyretaillade E."/>
            <person name="Peyret P."/>
            <person name="Gribaldo S."/>
            <person name="O'Toole P.W."/>
            <person name="Brugere J.F."/>
        </authorList>
    </citation>
    <scope>NUCLEOTIDE SEQUENCE [LARGE SCALE GENOMIC DNA]</scope>
    <source>
        <strain evidence="1 2">Mx1201</strain>
    </source>
</reference>